<dbReference type="PANTHER" id="PTHR43464">
    <property type="entry name" value="METHYLTRANSFERASE"/>
    <property type="match status" value="1"/>
</dbReference>
<dbReference type="EMBL" id="VBOS01000515">
    <property type="protein sequence ID" value="TMQ47731.1"/>
    <property type="molecule type" value="Genomic_DNA"/>
</dbReference>
<comment type="caution">
    <text evidence="2">The sequence shown here is derived from an EMBL/GenBank/DDBJ whole genome shotgun (WGS) entry which is preliminary data.</text>
</comment>
<dbReference type="Pfam" id="PF08241">
    <property type="entry name" value="Methyltransf_11"/>
    <property type="match status" value="1"/>
</dbReference>
<keyword evidence="2" id="KW-0808">Transferase</keyword>
<dbReference type="AlphaFoldDB" id="A0A538S8N9"/>
<evidence type="ECO:0000313" key="2">
    <source>
        <dbReference type="EMBL" id="TMQ47731.1"/>
    </source>
</evidence>
<dbReference type="CDD" id="cd02440">
    <property type="entry name" value="AdoMet_MTases"/>
    <property type="match status" value="1"/>
</dbReference>
<evidence type="ECO:0000259" key="1">
    <source>
        <dbReference type="Pfam" id="PF08241"/>
    </source>
</evidence>
<name>A0A538S8N9_UNCEI</name>
<feature type="domain" description="Methyltransferase type 11" evidence="1">
    <location>
        <begin position="44"/>
        <end position="148"/>
    </location>
</feature>
<dbReference type="PANTHER" id="PTHR43464:SF83">
    <property type="entry name" value="MALONYL-[ACYL-CARRIER PROTEIN] O-METHYLTRANSFERASE"/>
    <property type="match status" value="1"/>
</dbReference>
<dbReference type="GO" id="GO:0032259">
    <property type="term" value="P:methylation"/>
    <property type="evidence" value="ECO:0007669"/>
    <property type="project" value="UniProtKB-KW"/>
</dbReference>
<evidence type="ECO:0000313" key="3">
    <source>
        <dbReference type="Proteomes" id="UP000317716"/>
    </source>
</evidence>
<dbReference type="InterPro" id="IPR029063">
    <property type="entry name" value="SAM-dependent_MTases_sf"/>
</dbReference>
<dbReference type="GO" id="GO:0008757">
    <property type="term" value="F:S-adenosylmethionine-dependent methyltransferase activity"/>
    <property type="evidence" value="ECO:0007669"/>
    <property type="project" value="InterPro"/>
</dbReference>
<dbReference type="Proteomes" id="UP000317716">
    <property type="component" value="Unassembled WGS sequence"/>
</dbReference>
<accession>A0A538S8N9</accession>
<dbReference type="SUPFAM" id="SSF53335">
    <property type="entry name" value="S-adenosyl-L-methionine-dependent methyltransferases"/>
    <property type="match status" value="1"/>
</dbReference>
<proteinExistence type="predicted"/>
<dbReference type="Gene3D" id="3.40.50.150">
    <property type="entry name" value="Vaccinia Virus protein VP39"/>
    <property type="match status" value="1"/>
</dbReference>
<organism evidence="2 3">
    <name type="scientific">Eiseniibacteriota bacterium</name>
    <dbReference type="NCBI Taxonomy" id="2212470"/>
    <lineage>
        <taxon>Bacteria</taxon>
        <taxon>Candidatus Eiseniibacteriota</taxon>
    </lineage>
</organism>
<dbReference type="InterPro" id="IPR013216">
    <property type="entry name" value="Methyltransf_11"/>
</dbReference>
<sequence length="281" mass="31877">MVRALSKTFRRLVDRYHGPEGDDFARAELTPVAARFLTPRSRVLEVGCGYGRNLVALAGVEGCTIVGSDVSAFELERAAAERIGALPAAQRARVSLVRQESFRLPFRDSTFDLVVLWQVVEHLFGEDAKRRVLAECLRVLKSGGHLLIETPNQWFPVDYHDNLFPFAHWILPKAAREWITWKVRGKRYPPSEYVSLPGCERILRAVPDVLLLTRATRFYFGASWREAWRRLAGTRAGLKRAIFVAILPLHALLTWFGSSGDLFLPSLRVVWRVDKRGRSAP</sequence>
<reference evidence="2 3" key="1">
    <citation type="journal article" date="2019" name="Nat. Microbiol.">
        <title>Mediterranean grassland soil C-N compound turnover is dependent on rainfall and depth, and is mediated by genomically divergent microorganisms.</title>
        <authorList>
            <person name="Diamond S."/>
            <person name="Andeer P.F."/>
            <person name="Li Z."/>
            <person name="Crits-Christoph A."/>
            <person name="Burstein D."/>
            <person name="Anantharaman K."/>
            <person name="Lane K.R."/>
            <person name="Thomas B.C."/>
            <person name="Pan C."/>
            <person name="Northen T.R."/>
            <person name="Banfield J.F."/>
        </authorList>
    </citation>
    <scope>NUCLEOTIDE SEQUENCE [LARGE SCALE GENOMIC DNA]</scope>
    <source>
        <strain evidence="2">WS_2</strain>
    </source>
</reference>
<keyword evidence="2" id="KW-0489">Methyltransferase</keyword>
<gene>
    <name evidence="2" type="ORF">E6K72_13715</name>
</gene>
<protein>
    <submittedName>
        <fullName evidence="2">Class I SAM-dependent methyltransferase</fullName>
    </submittedName>
</protein>